<dbReference type="GO" id="GO:0005975">
    <property type="term" value="P:carbohydrate metabolic process"/>
    <property type="evidence" value="ECO:0007669"/>
    <property type="project" value="InterPro"/>
</dbReference>
<dbReference type="InterPro" id="IPR052043">
    <property type="entry name" value="PolySaccharide_Degr_Enz"/>
</dbReference>
<dbReference type="InterPro" id="IPR010905">
    <property type="entry name" value="Glyco_hydro_88"/>
</dbReference>
<keyword evidence="3" id="KW-1185">Reference proteome</keyword>
<dbReference type="InterPro" id="IPR008928">
    <property type="entry name" value="6-hairpin_glycosidase_sf"/>
</dbReference>
<sequence length="501" mass="55877">MNVTRRQMLTATTLLAASTAFGHSEREESYAYVLANVKAGKTSLPDDKYLPFDWAFSEISAGNEGIKLSWNQPFPPKNRFASLRITSATDVREILVLEVKTAKTGKKIADWDLRFAALLQPFELQIPQEDLQAIFDEGIILKMVKGTKPFWFFTNNHSEKTAPKAYLPHLLIYEKGTNKDAESSDRWKERLLSLESLQTFGWQQGIVWDGLLEMSKKSARAKTVLEQQLALYFANNSLVYCNLNNIKTVETIHTVESILPFAILAQTNPTHPLLKTAIAFCEAHANAEGVIADGKGTDRMLKTEECYTVSYPLAVLAKTLNRPDLARLAIKTLQSRISILEKGTGIYQRGTEQGELFFENWSRGVAWYLLGLAKTLVHLPESEEKKSLRISFQKAVDKVLPYQQSNGLWFAFFHRPETGLETSGTAGIGAALTYGYQNGLLNRNSKKATEKAQSGLLPYLTPDGYLTGTAQVNKGGDALQQNGFRVISPYTLGFSAHFVTT</sequence>
<dbReference type="RefSeq" id="WP_013930377.1">
    <property type="nucleotide sequence ID" value="NC_015703.1"/>
</dbReference>
<dbReference type="EMBL" id="CP002859">
    <property type="protein sequence ID" value="AEI51088.1"/>
    <property type="molecule type" value="Genomic_DNA"/>
</dbReference>
<proteinExistence type="predicted"/>
<keyword evidence="1 2" id="KW-0378">Hydrolase</keyword>
<dbReference type="Gene3D" id="1.50.10.10">
    <property type="match status" value="1"/>
</dbReference>
<evidence type="ECO:0000313" key="2">
    <source>
        <dbReference type="EMBL" id="AEI51088.1"/>
    </source>
</evidence>
<reference evidence="3" key="1">
    <citation type="submission" date="2011-06" db="EMBL/GenBank/DDBJ databases">
        <title>The complete genome of chromosome of Runella slithyformis DSM 19594.</title>
        <authorList>
            <consortium name="US DOE Joint Genome Institute (JGI-PGF)"/>
            <person name="Lucas S."/>
            <person name="Han J."/>
            <person name="Lapidus A."/>
            <person name="Bruce D."/>
            <person name="Goodwin L."/>
            <person name="Pitluck S."/>
            <person name="Peters L."/>
            <person name="Kyrpides N."/>
            <person name="Mavromatis K."/>
            <person name="Ivanova N."/>
            <person name="Ovchinnikova G."/>
            <person name="Zhang X."/>
            <person name="Misra M."/>
            <person name="Detter J.C."/>
            <person name="Tapia R."/>
            <person name="Han C."/>
            <person name="Land M."/>
            <person name="Hauser L."/>
            <person name="Markowitz V."/>
            <person name="Cheng J.-F."/>
            <person name="Hugenholtz P."/>
            <person name="Woyke T."/>
            <person name="Wu D."/>
            <person name="Tindall B."/>
            <person name="Faehrich R."/>
            <person name="Brambilla E."/>
            <person name="Klenk H.-P."/>
            <person name="Eisen J.A."/>
        </authorList>
    </citation>
    <scope>NUCLEOTIDE SEQUENCE [LARGE SCALE GENOMIC DNA]</scope>
    <source>
        <strain evidence="3">ATCC 29530 / DSM 19594 / LMG 11500 / NCIMB 11436 / LSU 4</strain>
    </source>
</reference>
<name>A0A7U4E886_RUNSL</name>
<evidence type="ECO:0000313" key="3">
    <source>
        <dbReference type="Proteomes" id="UP000000493"/>
    </source>
</evidence>
<dbReference type="KEGG" id="rsi:Runsl_4773"/>
<dbReference type="Proteomes" id="UP000000493">
    <property type="component" value="Chromosome"/>
</dbReference>
<evidence type="ECO:0000256" key="1">
    <source>
        <dbReference type="ARBA" id="ARBA00022801"/>
    </source>
</evidence>
<dbReference type="InterPro" id="IPR006311">
    <property type="entry name" value="TAT_signal"/>
</dbReference>
<accession>A0A7U4E886</accession>
<dbReference type="GO" id="GO:0016787">
    <property type="term" value="F:hydrolase activity"/>
    <property type="evidence" value="ECO:0007669"/>
    <property type="project" value="UniProtKB-KW"/>
</dbReference>
<dbReference type="SUPFAM" id="SSF48208">
    <property type="entry name" value="Six-hairpin glycosidases"/>
    <property type="match status" value="1"/>
</dbReference>
<dbReference type="PROSITE" id="PS51318">
    <property type="entry name" value="TAT"/>
    <property type="match status" value="1"/>
</dbReference>
<protein>
    <submittedName>
        <fullName evidence="2">Glycosyl hydrolase family 88</fullName>
    </submittedName>
</protein>
<reference evidence="2 3" key="2">
    <citation type="journal article" date="2012" name="Stand. Genomic Sci.">
        <title>Complete genome sequence of the aquatic bacterium Runella slithyformis type strain (LSU 4(T)).</title>
        <authorList>
            <person name="Copeland A."/>
            <person name="Zhang X."/>
            <person name="Misra M."/>
            <person name="Lapidus A."/>
            <person name="Nolan M."/>
            <person name="Lucas S."/>
            <person name="Deshpande S."/>
            <person name="Cheng J.F."/>
            <person name="Tapia R."/>
            <person name="Goodwin L.A."/>
            <person name="Pitluck S."/>
            <person name="Liolios K."/>
            <person name="Pagani I."/>
            <person name="Ivanova N."/>
            <person name="Mikhailova N."/>
            <person name="Pati A."/>
            <person name="Chen A."/>
            <person name="Palaniappan K."/>
            <person name="Land M."/>
            <person name="Hauser L."/>
            <person name="Pan C."/>
            <person name="Jeffries C.D."/>
            <person name="Detter J.C."/>
            <person name="Brambilla E.M."/>
            <person name="Rohde M."/>
            <person name="Djao O.D."/>
            <person name="Goker M."/>
            <person name="Sikorski J."/>
            <person name="Tindall B.J."/>
            <person name="Woyke T."/>
            <person name="Bristow J."/>
            <person name="Eisen J.A."/>
            <person name="Markowitz V."/>
            <person name="Hugenholtz P."/>
            <person name="Kyrpides N.C."/>
            <person name="Klenk H.P."/>
            <person name="Mavromatis K."/>
        </authorList>
    </citation>
    <scope>NUCLEOTIDE SEQUENCE [LARGE SCALE GENOMIC DNA]</scope>
    <source>
        <strain evidence="3">ATCC 29530 / DSM 19594 / LMG 11500 / NCIMB 11436 / LSU 4</strain>
    </source>
</reference>
<dbReference type="AlphaFoldDB" id="A0A7U4E886"/>
<gene>
    <name evidence="2" type="ordered locus">Runsl_4773</name>
</gene>
<dbReference type="Pfam" id="PF07470">
    <property type="entry name" value="Glyco_hydro_88"/>
    <property type="match status" value="1"/>
</dbReference>
<dbReference type="PANTHER" id="PTHR33886">
    <property type="entry name" value="UNSATURATED RHAMNOGALACTURONAN HYDROLASE (EUROFUNG)"/>
    <property type="match status" value="1"/>
</dbReference>
<dbReference type="PANTHER" id="PTHR33886:SF8">
    <property type="entry name" value="UNSATURATED RHAMNOGALACTURONAN HYDROLASE (EUROFUNG)"/>
    <property type="match status" value="1"/>
</dbReference>
<dbReference type="InterPro" id="IPR012341">
    <property type="entry name" value="6hp_glycosidase-like_sf"/>
</dbReference>
<organism evidence="2 3">
    <name type="scientific">Runella slithyformis (strain ATCC 29530 / DSM 19594 / LMG 11500 / NCIMB 11436 / LSU 4)</name>
    <dbReference type="NCBI Taxonomy" id="761193"/>
    <lineage>
        <taxon>Bacteria</taxon>
        <taxon>Pseudomonadati</taxon>
        <taxon>Bacteroidota</taxon>
        <taxon>Cytophagia</taxon>
        <taxon>Cytophagales</taxon>
        <taxon>Spirosomataceae</taxon>
        <taxon>Runella</taxon>
    </lineage>
</organism>